<dbReference type="Pfam" id="PF12974">
    <property type="entry name" value="Phosphonate-bd"/>
    <property type="match status" value="1"/>
</dbReference>
<evidence type="ECO:0000259" key="5">
    <source>
        <dbReference type="PROSITE" id="PS50109"/>
    </source>
</evidence>
<dbReference type="InterPro" id="IPR005467">
    <property type="entry name" value="His_kinase_dom"/>
</dbReference>
<keyword evidence="4" id="KW-0732">Signal</keyword>
<dbReference type="InterPro" id="IPR036097">
    <property type="entry name" value="HisK_dim/P_sf"/>
</dbReference>
<evidence type="ECO:0000313" key="7">
    <source>
        <dbReference type="Proteomes" id="UP000008186"/>
    </source>
</evidence>
<dbReference type="Pfam" id="PF00512">
    <property type="entry name" value="HisKA"/>
    <property type="match status" value="1"/>
</dbReference>
<dbReference type="PROSITE" id="PS50109">
    <property type="entry name" value="HIS_KIN"/>
    <property type="match status" value="1"/>
</dbReference>
<keyword evidence="7" id="KW-1185">Reference proteome</keyword>
<protein>
    <recommendedName>
        <fullName evidence="2">histidine kinase</fullName>
        <ecNumber evidence="2">2.7.13.3</ecNumber>
    </recommendedName>
</protein>
<dbReference type="SMART" id="SM00387">
    <property type="entry name" value="HATPase_c"/>
    <property type="match status" value="1"/>
</dbReference>
<reference evidence="6 7" key="2">
    <citation type="journal article" date="2005" name="Proteomics">
        <title>Global detection and characterization of hypothetical proteins in Shewanella oneidensis MR-1 using LC-MS based proteomics.</title>
        <authorList>
            <person name="Elias D.A."/>
            <person name="Monroe M.E."/>
            <person name="Marshall M.J."/>
            <person name="Romine M.F."/>
            <person name="Belieav A.S."/>
            <person name="Fredrickson J.K."/>
            <person name="Anderson G.A."/>
            <person name="Smith R.D."/>
            <person name="Lipton M.S."/>
        </authorList>
    </citation>
    <scope>NUCLEOTIDE SEQUENCE [LARGE SCALE GENOMIC DNA]</scope>
    <source>
        <strain evidence="7">ATCC 700550 / JCM 31522 / CIP 106686 / LMG 19005 / NCIMB 14063 / MR-1</strain>
    </source>
</reference>
<dbReference type="GO" id="GO:0000155">
    <property type="term" value="F:phosphorelay sensor kinase activity"/>
    <property type="evidence" value="ECO:0000318"/>
    <property type="project" value="GO_Central"/>
</dbReference>
<organism evidence="6 7">
    <name type="scientific">Shewanella oneidensis (strain ATCC 700550 / JCM 31522 / CIP 106686 / LMG 19005 / NCIMB 14063 / MR-1)</name>
    <dbReference type="NCBI Taxonomy" id="211586"/>
    <lineage>
        <taxon>Bacteria</taxon>
        <taxon>Pseudomonadati</taxon>
        <taxon>Pseudomonadota</taxon>
        <taxon>Gammaproteobacteria</taxon>
        <taxon>Alteromonadales</taxon>
        <taxon>Shewanellaceae</taxon>
        <taxon>Shewanella</taxon>
    </lineage>
</organism>
<dbReference type="SUPFAM" id="SSF53850">
    <property type="entry name" value="Periplasmic binding protein-like II"/>
    <property type="match status" value="1"/>
</dbReference>
<name>Q8EH14_SHEON</name>
<dbReference type="PaxDb" id="211586-SO_1417"/>
<keyword evidence="6" id="KW-0808">Transferase</keyword>
<dbReference type="SMR" id="Q8EH14"/>
<dbReference type="SUPFAM" id="SSF55874">
    <property type="entry name" value="ATPase domain of HSP90 chaperone/DNA topoisomerase II/histidine kinase"/>
    <property type="match status" value="1"/>
</dbReference>
<dbReference type="InterPro" id="IPR036890">
    <property type="entry name" value="HATPase_C_sf"/>
</dbReference>
<dbReference type="InterPro" id="IPR003594">
    <property type="entry name" value="HATPase_dom"/>
</dbReference>
<reference evidence="6 7" key="1">
    <citation type="journal article" date="2002" name="Nat. Biotechnol.">
        <title>Genome sequence of the dissimilatory metal ion-reducing bacterium Shewanella oneidensis.</title>
        <authorList>
            <person name="Heidelberg J.F."/>
            <person name="Paulsen I.T."/>
            <person name="Nelson K.E."/>
            <person name="Gaidos E.J."/>
            <person name="Nelson W.C."/>
            <person name="Read T.D."/>
            <person name="Eisen J.A."/>
            <person name="Seshadri R."/>
            <person name="Ward N."/>
            <person name="Methe B."/>
            <person name="Clayton R.A."/>
            <person name="Meyer T."/>
            <person name="Tsapin A."/>
            <person name="Scott J."/>
            <person name="Beanan M."/>
            <person name="Brinkac L."/>
            <person name="Daugherty S."/>
            <person name="DeBoy R.T."/>
            <person name="Dodson R.J."/>
            <person name="Durkin A.S."/>
            <person name="Haft D.H."/>
            <person name="Kolonay J.F."/>
            <person name="Madupu R."/>
            <person name="Peterson J.D."/>
            <person name="Umayam L.A."/>
            <person name="White O."/>
            <person name="Wolf A.M."/>
            <person name="Vamathevan J."/>
            <person name="Weidman J."/>
            <person name="Impraim M."/>
            <person name="Lee K."/>
            <person name="Berry K."/>
            <person name="Lee C."/>
            <person name="Mueller J."/>
            <person name="Khouri H."/>
            <person name="Gill J."/>
            <person name="Utterback T.R."/>
            <person name="McDonald L.A."/>
            <person name="Feldblyum T.V."/>
            <person name="Smith H.O."/>
            <person name="Venter J.C."/>
            <person name="Nealson K.H."/>
            <person name="Fraser C.M."/>
        </authorList>
    </citation>
    <scope>NUCLEOTIDE SEQUENCE [LARGE SCALE GENOMIC DNA]</scope>
    <source>
        <strain evidence="7">ATCC 700550 / JCM 31522 / CIP 106686 / LMG 19005 / NCIMB 14063 / MR-1</strain>
    </source>
</reference>
<dbReference type="AlphaFoldDB" id="Q8EH14"/>
<dbReference type="InterPro" id="IPR004358">
    <property type="entry name" value="Sig_transdc_His_kin-like_C"/>
</dbReference>
<dbReference type="Gene3D" id="3.30.565.10">
    <property type="entry name" value="Histidine kinase-like ATPase, C-terminal domain"/>
    <property type="match status" value="1"/>
</dbReference>
<dbReference type="eggNOG" id="COG4191">
    <property type="taxonomic scope" value="Bacteria"/>
</dbReference>
<keyword evidence="6" id="KW-0418">Kinase</keyword>
<dbReference type="EC" id="2.7.13.3" evidence="2"/>
<dbReference type="SMART" id="SM00388">
    <property type="entry name" value="HisKA"/>
    <property type="match status" value="1"/>
</dbReference>
<feature type="domain" description="Histidine kinase" evidence="5">
    <location>
        <begin position="380"/>
        <end position="586"/>
    </location>
</feature>
<dbReference type="Gene3D" id="1.10.287.130">
    <property type="match status" value="1"/>
</dbReference>
<dbReference type="PANTHER" id="PTHR43065:SF42">
    <property type="entry name" value="TWO-COMPONENT SENSOR PPRA"/>
    <property type="match status" value="1"/>
</dbReference>
<evidence type="ECO:0000313" key="6">
    <source>
        <dbReference type="EMBL" id="AAN54482.1"/>
    </source>
</evidence>
<dbReference type="SUPFAM" id="SSF47384">
    <property type="entry name" value="Homodimeric domain of signal transducing histidine kinase"/>
    <property type="match status" value="1"/>
</dbReference>
<dbReference type="Proteomes" id="UP000008186">
    <property type="component" value="Chromosome"/>
</dbReference>
<proteinExistence type="predicted"/>
<keyword evidence="3" id="KW-0597">Phosphoprotein</keyword>
<dbReference type="eggNOG" id="COG3221">
    <property type="taxonomic scope" value="Bacteria"/>
</dbReference>
<feature type="signal peptide" evidence="4">
    <location>
        <begin position="1"/>
        <end position="24"/>
    </location>
</feature>
<dbReference type="PRINTS" id="PR00344">
    <property type="entry name" value="BCTRLSENSOR"/>
</dbReference>
<dbReference type="InterPro" id="IPR003661">
    <property type="entry name" value="HisK_dim/P_dom"/>
</dbReference>
<evidence type="ECO:0000256" key="3">
    <source>
        <dbReference type="ARBA" id="ARBA00022553"/>
    </source>
</evidence>
<gene>
    <name evidence="6" type="ordered locus">SO_1417</name>
</gene>
<dbReference type="STRING" id="211586.SO_1417"/>
<dbReference type="Pfam" id="PF02518">
    <property type="entry name" value="HATPase_c"/>
    <property type="match status" value="1"/>
</dbReference>
<evidence type="ECO:0000256" key="2">
    <source>
        <dbReference type="ARBA" id="ARBA00012438"/>
    </source>
</evidence>
<accession>Q8EH14</accession>
<dbReference type="PANTHER" id="PTHR43065">
    <property type="entry name" value="SENSOR HISTIDINE KINASE"/>
    <property type="match status" value="1"/>
</dbReference>
<dbReference type="RefSeq" id="WP_011071621.1">
    <property type="nucleotide sequence ID" value="NC_004347.2"/>
</dbReference>
<reference evidence="6 7" key="3">
    <citation type="journal article" date="2008" name="Appl. Environ. Microbiol.">
        <title>Identification of mobile elements and pseudogenes in the Shewanella oneidensis MR-1 genome.</title>
        <authorList>
            <person name="Romine M.F."/>
            <person name="Carlson T.S."/>
            <person name="Norbeck A.D."/>
            <person name="McCue L.A."/>
            <person name="Lipton M.S."/>
        </authorList>
    </citation>
    <scope>NUCLEOTIDE SEQUENCE [LARGE SCALE GENOMIC DNA]</scope>
    <source>
        <strain evidence="7">ATCC 700550 / JCM 31522 / CIP 106686 / LMG 19005 / NCIMB 14063 / MR-1</strain>
    </source>
</reference>
<dbReference type="OrthoDB" id="1931120at2"/>
<dbReference type="EMBL" id="AE014299">
    <property type="protein sequence ID" value="AAN54482.1"/>
    <property type="molecule type" value="Genomic_DNA"/>
</dbReference>
<dbReference type="Gene3D" id="3.40.190.10">
    <property type="entry name" value="Periplasmic binding protein-like II"/>
    <property type="match status" value="2"/>
</dbReference>
<dbReference type="PATRIC" id="fig|211586.12.peg.1365"/>
<dbReference type="PhylomeDB" id="Q8EH14"/>
<reference evidence="6 7" key="4">
    <citation type="journal article" date="2011" name="BMC Genomics">
        <title>Genome-wide protein localization prediction strategies for gram negative bacteria.</title>
        <authorList>
            <person name="Romine M.F."/>
        </authorList>
    </citation>
    <scope>NUCLEOTIDE SEQUENCE [LARGE SCALE GENOMIC DNA]</scope>
    <source>
        <strain evidence="7">ATCC 700550 / JCM 31522 / CIP 106686 / LMG 19005 / NCIMB 14063 / MR-1</strain>
    </source>
</reference>
<dbReference type="CDD" id="cd00082">
    <property type="entry name" value="HisKA"/>
    <property type="match status" value="1"/>
</dbReference>
<dbReference type="GO" id="GO:0007165">
    <property type="term" value="P:signal transduction"/>
    <property type="evidence" value="ECO:0000318"/>
    <property type="project" value="GO_Central"/>
</dbReference>
<feature type="chain" id="PRO_5004308087" description="histidine kinase" evidence="4">
    <location>
        <begin position="25"/>
        <end position="601"/>
    </location>
</feature>
<sequence>MSQFFTRLMFILALFIDFNLPVIAADSHANDPVRIGIMAFNEPDEVMANWQPTADWLSQQLHRPVQLMPLTPSQLDEALVKQSIDFLIGNALTTVAFKRNYGTSHLLTLVHNRVRSPEQSIGSAIVARIDSNLSQWDQLKDEKLVSSDPQAFGGFQIFAATMATKGINAYRDIPKLRFIGFPQQKLLQMVLSGEADIAVLPSCVLENALDKGLVPANKLKVVLKQPHPDFACEVSTQLYPGYALTKLGHTDHKLATQVVASLLQITPDTPAAQQGRYQYWSAPVDDSPVFELLKQLEQWPFVTNWQRLLHNALPWGTSLIFVLLLGYIHHLRVKRLVVKRTQALSDEITHHQHTQKILLEQQQQFYRAQRVLLTGEMASGIAHELKQPLAGIRYLTQGCLYRLDNTQAELATALNKVISQVDRAQTTIHRLRTFCQQTSDYQSCDLRTVIEETLTLMQPEFQRLKLSPKVNLQALPVFADASLMQQVLVNLLRNALDAMESIPQKSLFIDTGITGENVYIHITDAGCGLSDSALKRLFFPFETSKPQGLGLGMVICKRIIEEHKGKIEAHHANPGLTIKVTLPVNSQPGLGEQNDTALPRG</sequence>
<comment type="catalytic activity">
    <reaction evidence="1">
        <text>ATP + protein L-histidine = ADP + protein N-phospho-L-histidine.</text>
        <dbReference type="EC" id="2.7.13.3"/>
    </reaction>
</comment>
<dbReference type="HOGENOM" id="CLU_011260_3_0_6"/>
<dbReference type="BioCyc" id="SONE211586:G1GMP-1312-MONOMER"/>
<dbReference type="KEGG" id="son:SO_1417"/>
<evidence type="ECO:0000256" key="1">
    <source>
        <dbReference type="ARBA" id="ARBA00000085"/>
    </source>
</evidence>
<evidence type="ECO:0000256" key="4">
    <source>
        <dbReference type="SAM" id="SignalP"/>
    </source>
</evidence>